<gene>
    <name evidence="1" type="ORF">R4485_35950</name>
</gene>
<accession>A0AAE4VKI5</accession>
<comment type="caution">
    <text evidence="1">The sequence shown here is derived from an EMBL/GenBank/DDBJ whole genome shotgun (WGS) entry which is preliminary data.</text>
</comment>
<feature type="non-terminal residue" evidence="1">
    <location>
        <position position="60"/>
    </location>
</feature>
<proteinExistence type="predicted"/>
<evidence type="ECO:0000313" key="1">
    <source>
        <dbReference type="EMBL" id="MDV7295548.1"/>
    </source>
</evidence>
<dbReference type="AlphaFoldDB" id="A0AAE4VKI5"/>
<organism evidence="1 2">
    <name type="scientific">Mycolicibacterium fortuitum</name>
    <name type="common">Mycobacterium fortuitum</name>
    <dbReference type="NCBI Taxonomy" id="1766"/>
    <lineage>
        <taxon>Bacteria</taxon>
        <taxon>Bacillati</taxon>
        <taxon>Actinomycetota</taxon>
        <taxon>Actinomycetes</taxon>
        <taxon>Mycobacteriales</taxon>
        <taxon>Mycobacteriaceae</taxon>
        <taxon>Mycolicibacterium</taxon>
    </lineage>
</organism>
<name>A0AAE4VKI5_MYCFO</name>
<sequence length="60" mass="7249">MANHAIAHEIHRLPHHVLAAALPELRPMRCSHEIRTEFARWTLRQPQRFTTWRQAWNAWT</sequence>
<dbReference type="EMBL" id="JAWLVV010000078">
    <property type="protein sequence ID" value="MDV7295548.1"/>
    <property type="molecule type" value="Genomic_DNA"/>
</dbReference>
<evidence type="ECO:0000313" key="2">
    <source>
        <dbReference type="Proteomes" id="UP001186041"/>
    </source>
</evidence>
<protein>
    <submittedName>
        <fullName evidence="1">Uncharacterized protein</fullName>
    </submittedName>
</protein>
<reference evidence="1" key="1">
    <citation type="submission" date="2023-10" db="EMBL/GenBank/DDBJ databases">
        <title>Mycolicibacterium fortuitum clinical isolates causing pulmonary infections in humans.</title>
        <authorList>
            <person name="Mejia-Ponce P.M."/>
            <person name="Zenteno-Cuevas R."/>
            <person name="Licona-Cassani C."/>
        </authorList>
    </citation>
    <scope>NUCLEOTIDE SEQUENCE</scope>
    <source>
        <strain evidence="1">M8</strain>
    </source>
</reference>
<dbReference type="RefSeq" id="WP_317722974.1">
    <property type="nucleotide sequence ID" value="NZ_JAWLVK010000071.1"/>
</dbReference>
<dbReference type="Proteomes" id="UP001186041">
    <property type="component" value="Unassembled WGS sequence"/>
</dbReference>